<keyword evidence="3" id="KW-0378">Hydrolase</keyword>
<evidence type="ECO:0000256" key="2">
    <source>
        <dbReference type="ARBA" id="ARBA00013064"/>
    </source>
</evidence>
<evidence type="ECO:0000259" key="5">
    <source>
        <dbReference type="PROSITE" id="PS50054"/>
    </source>
</evidence>
<evidence type="ECO:0000256" key="4">
    <source>
        <dbReference type="ARBA" id="ARBA00022912"/>
    </source>
</evidence>
<dbReference type="PANTHER" id="PTHR10159:SF519">
    <property type="entry name" value="DUAL SPECIFICITY PROTEIN PHOSPHATASE MPK3"/>
    <property type="match status" value="1"/>
</dbReference>
<dbReference type="InterPro" id="IPR020422">
    <property type="entry name" value="TYR_PHOSPHATASE_DUAL_dom"/>
</dbReference>
<dbReference type="EC" id="3.1.3.48" evidence="2"/>
<dbReference type="GO" id="GO:0008330">
    <property type="term" value="F:protein tyrosine/threonine phosphatase activity"/>
    <property type="evidence" value="ECO:0007669"/>
    <property type="project" value="TreeGrafter"/>
</dbReference>
<dbReference type="SMART" id="SM00195">
    <property type="entry name" value="DSPc"/>
    <property type="match status" value="1"/>
</dbReference>
<dbReference type="PROSITE" id="PS50054">
    <property type="entry name" value="TYR_PHOSPHATASE_DUAL"/>
    <property type="match status" value="1"/>
</dbReference>
<dbReference type="PROSITE" id="PS00383">
    <property type="entry name" value="TYR_PHOSPHATASE_1"/>
    <property type="match status" value="1"/>
</dbReference>
<comment type="caution">
    <text evidence="7">The sequence shown here is derived from an EMBL/GenBank/DDBJ whole genome shotgun (WGS) entry which is preliminary data.</text>
</comment>
<dbReference type="Gene3D" id="3.90.190.10">
    <property type="entry name" value="Protein tyrosine phosphatase superfamily"/>
    <property type="match status" value="1"/>
</dbReference>
<dbReference type="InterPro" id="IPR016130">
    <property type="entry name" value="Tyr_Pase_AS"/>
</dbReference>
<organism evidence="7 8">
    <name type="scientific">Geotrichum candidum</name>
    <name type="common">Oospora lactis</name>
    <name type="synonym">Dipodascus geotrichum</name>
    <dbReference type="NCBI Taxonomy" id="1173061"/>
    <lineage>
        <taxon>Eukaryota</taxon>
        <taxon>Fungi</taxon>
        <taxon>Dikarya</taxon>
        <taxon>Ascomycota</taxon>
        <taxon>Saccharomycotina</taxon>
        <taxon>Dipodascomycetes</taxon>
        <taxon>Dipodascales</taxon>
        <taxon>Dipodascaceae</taxon>
        <taxon>Geotrichum</taxon>
    </lineage>
</organism>
<dbReference type="GO" id="GO:0033550">
    <property type="term" value="F:MAP kinase tyrosine phosphatase activity"/>
    <property type="evidence" value="ECO:0007669"/>
    <property type="project" value="TreeGrafter"/>
</dbReference>
<name>A0A9P5KXQ3_GEOCN</name>
<comment type="similarity">
    <text evidence="1">Belongs to the protein-tyrosine phosphatase family. Non-receptor class dual specificity subfamily.</text>
</comment>
<protein>
    <recommendedName>
        <fullName evidence="2">protein-tyrosine-phosphatase</fullName>
        <ecNumber evidence="2">3.1.3.48</ecNumber>
    </recommendedName>
</protein>
<dbReference type="AlphaFoldDB" id="A0A9P5KXQ3"/>
<dbReference type="Pfam" id="PF00782">
    <property type="entry name" value="DSPc"/>
    <property type="match status" value="1"/>
</dbReference>
<dbReference type="InterPro" id="IPR029021">
    <property type="entry name" value="Prot-tyrosine_phosphatase-like"/>
</dbReference>
<reference evidence="7" key="1">
    <citation type="journal article" date="2020" name="Front. Microbiol.">
        <title>Phenotypic and Genetic Characterization of the Cheese Ripening Yeast Geotrichum candidum.</title>
        <authorList>
            <person name="Perkins V."/>
            <person name="Vignola S."/>
            <person name="Lessard M.H."/>
            <person name="Plante P.L."/>
            <person name="Corbeil J."/>
            <person name="Dugat-Bony E."/>
            <person name="Frenette M."/>
            <person name="Labrie S."/>
        </authorList>
    </citation>
    <scope>NUCLEOTIDE SEQUENCE</scope>
    <source>
        <strain evidence="7">LMA-70</strain>
    </source>
</reference>
<keyword evidence="4" id="KW-0904">Protein phosphatase</keyword>
<dbReference type="GO" id="GO:0017017">
    <property type="term" value="F:MAP kinase tyrosine/serine/threonine phosphatase activity"/>
    <property type="evidence" value="ECO:0007669"/>
    <property type="project" value="TreeGrafter"/>
</dbReference>
<reference evidence="7" key="2">
    <citation type="submission" date="2020-01" db="EMBL/GenBank/DDBJ databases">
        <authorList>
            <person name="Perkins V."/>
            <person name="Lessard M.-H."/>
            <person name="Dugat-Bony E."/>
            <person name="Frenette M."/>
            <person name="Labrie S."/>
        </authorList>
    </citation>
    <scope>NUCLEOTIDE SEQUENCE</scope>
    <source>
        <strain evidence="7">LMA-70</strain>
    </source>
</reference>
<evidence type="ECO:0000259" key="6">
    <source>
        <dbReference type="PROSITE" id="PS50056"/>
    </source>
</evidence>
<evidence type="ECO:0000256" key="1">
    <source>
        <dbReference type="ARBA" id="ARBA00008601"/>
    </source>
</evidence>
<accession>A0A9P5KXQ3</accession>
<dbReference type="InterPro" id="IPR000340">
    <property type="entry name" value="Dual-sp_phosphatase_cat-dom"/>
</dbReference>
<sequence length="121" mass="13746">MPTSGIAATKKPMPEYIYVPWEHTSQLTADLASLTDLMAQRAQQGKKILVHCQCGVSRSASLIVAYVMRQNKWGLHHAYSFVKEKSPAISPNMTLIYQLMEWGKMLKLQTSQDENEDFEDL</sequence>
<dbReference type="GO" id="GO:0005737">
    <property type="term" value="C:cytoplasm"/>
    <property type="evidence" value="ECO:0007669"/>
    <property type="project" value="TreeGrafter"/>
</dbReference>
<dbReference type="InterPro" id="IPR000387">
    <property type="entry name" value="Tyr_Pase_dom"/>
</dbReference>
<gene>
    <name evidence="7" type="ORF">DV451_000377</name>
</gene>
<proteinExistence type="inferred from homology"/>
<evidence type="ECO:0000256" key="3">
    <source>
        <dbReference type="ARBA" id="ARBA00022801"/>
    </source>
</evidence>
<dbReference type="GO" id="GO:0043409">
    <property type="term" value="P:negative regulation of MAPK cascade"/>
    <property type="evidence" value="ECO:0007669"/>
    <property type="project" value="TreeGrafter"/>
</dbReference>
<feature type="domain" description="Tyrosine-protein phosphatase" evidence="5">
    <location>
        <begin position="1"/>
        <end position="108"/>
    </location>
</feature>
<feature type="domain" description="Tyrosine specific protein phosphatases" evidence="6">
    <location>
        <begin position="29"/>
        <end position="97"/>
    </location>
</feature>
<evidence type="ECO:0000313" key="8">
    <source>
        <dbReference type="Proteomes" id="UP000750522"/>
    </source>
</evidence>
<evidence type="ECO:0000313" key="7">
    <source>
        <dbReference type="EMBL" id="KAF5104786.1"/>
    </source>
</evidence>
<dbReference type="SUPFAM" id="SSF52799">
    <property type="entry name" value="(Phosphotyrosine protein) phosphatases II"/>
    <property type="match status" value="1"/>
</dbReference>
<dbReference type="PANTHER" id="PTHR10159">
    <property type="entry name" value="DUAL SPECIFICITY PROTEIN PHOSPHATASE"/>
    <property type="match status" value="1"/>
</dbReference>
<dbReference type="Proteomes" id="UP000750522">
    <property type="component" value="Unassembled WGS sequence"/>
</dbReference>
<dbReference type="EMBL" id="QQZK01000004">
    <property type="protein sequence ID" value="KAF5104786.1"/>
    <property type="molecule type" value="Genomic_DNA"/>
</dbReference>
<dbReference type="PROSITE" id="PS50056">
    <property type="entry name" value="TYR_PHOSPHATASE_2"/>
    <property type="match status" value="1"/>
</dbReference>